<feature type="domain" description="Thioester" evidence="4">
    <location>
        <begin position="108"/>
        <end position="210"/>
    </location>
</feature>
<dbReference type="NCBIfam" id="TIGR03934">
    <property type="entry name" value="TQXA_dom"/>
    <property type="match status" value="1"/>
</dbReference>
<dbReference type="InterPro" id="IPR013552">
    <property type="entry name" value="Thioester_dom"/>
</dbReference>
<gene>
    <name evidence="5" type="ORF">ACFPA8_04280</name>
</gene>
<evidence type="ECO:0000259" key="4">
    <source>
        <dbReference type="Pfam" id="PF08341"/>
    </source>
</evidence>
<protein>
    <submittedName>
        <fullName evidence="5">Thioester domain-containing protein</fullName>
    </submittedName>
</protein>
<dbReference type="EMBL" id="JBHSFH010000003">
    <property type="protein sequence ID" value="MFC4493351.1"/>
    <property type="molecule type" value="Genomic_DNA"/>
</dbReference>
<proteinExistence type="predicted"/>
<feature type="transmembrane region" description="Helical" evidence="2">
    <location>
        <begin position="467"/>
        <end position="486"/>
    </location>
</feature>
<keyword evidence="3" id="KW-0732">Signal</keyword>
<dbReference type="RefSeq" id="WP_386442427.1">
    <property type="nucleotide sequence ID" value="NZ_JBHSFH010000003.1"/>
</dbReference>
<evidence type="ECO:0000313" key="5">
    <source>
        <dbReference type="EMBL" id="MFC4493351.1"/>
    </source>
</evidence>
<dbReference type="InterPro" id="IPR023849">
    <property type="entry name" value="TQXA_dom"/>
</dbReference>
<keyword evidence="6" id="KW-1185">Reference proteome</keyword>
<feature type="chain" id="PRO_5045141627" evidence="3">
    <location>
        <begin position="47"/>
        <end position="501"/>
    </location>
</feature>
<dbReference type="Proteomes" id="UP001595997">
    <property type="component" value="Unassembled WGS sequence"/>
</dbReference>
<keyword evidence="2" id="KW-0812">Transmembrane</keyword>
<evidence type="ECO:0000256" key="1">
    <source>
        <dbReference type="SAM" id="MobiDB-lite"/>
    </source>
</evidence>
<sequence>MSFVRTAVTVVGGSATARTGRLLAAALIAPTLLAGGLMAAATPAAAAPAAAGQAAAGEQPTWQGGAIATLEGLETHGEAVVREDGEELTTGAGLFEMAVDGGGTLQTYGTDVDSATQDQARYGETDWDQTSLHDNRHAGKILWILRHSYPQVNDLQALAKSAGAGRLSPETAAAGTQVAIWRYSDADGGVEIEAVDPAAEKLADHLQRKARTMAEPRASLSLDPAGVAERPEGRLGPVTVRTGDPSAALSPASRSALRDVRVVGPGGRPATSVRDGGRLYLDVPPKHRAGTAALTVQAAAKVPVGRAFAGVGGHAGSQTQILAGSSRSTVSATADVSWDEHGAVPAVGAEKDCAESGVTFTVTNSGDRTFGFRVAGEGHEVAAKRSEKVTVPVGEDQAYRIPVSAPGVKKAFTGVLDCVTRSEAARPDMSGITTQSQPATVGGSDAGSTSGQDGGDLAETGASNTPVILGIAVGLVVVGAVAVLAVRRRRPDDGGQPRDGV</sequence>
<accession>A0ABV9A2P5</accession>
<evidence type="ECO:0000256" key="3">
    <source>
        <dbReference type="SAM" id="SignalP"/>
    </source>
</evidence>
<reference evidence="6" key="1">
    <citation type="journal article" date="2019" name="Int. J. Syst. Evol. Microbiol.">
        <title>The Global Catalogue of Microorganisms (GCM) 10K type strain sequencing project: providing services to taxonomists for standard genome sequencing and annotation.</title>
        <authorList>
            <consortium name="The Broad Institute Genomics Platform"/>
            <consortium name="The Broad Institute Genome Sequencing Center for Infectious Disease"/>
            <person name="Wu L."/>
            <person name="Ma J."/>
        </authorList>
    </citation>
    <scope>NUCLEOTIDE SEQUENCE [LARGE SCALE GENOMIC DNA]</scope>
    <source>
        <strain evidence="6">CGMCC 4.7357</strain>
    </source>
</reference>
<feature type="region of interest" description="Disordered" evidence="1">
    <location>
        <begin position="227"/>
        <end position="253"/>
    </location>
</feature>
<dbReference type="Gene3D" id="1.10.150.480">
    <property type="match status" value="1"/>
</dbReference>
<comment type="caution">
    <text evidence="5">The sequence shown here is derived from an EMBL/GenBank/DDBJ whole genome shotgun (WGS) entry which is preliminary data.</text>
</comment>
<organism evidence="5 6">
    <name type="scientific">Streptomyces ovatisporus</name>
    <dbReference type="NCBI Taxonomy" id="1128682"/>
    <lineage>
        <taxon>Bacteria</taxon>
        <taxon>Bacillati</taxon>
        <taxon>Actinomycetota</taxon>
        <taxon>Actinomycetes</taxon>
        <taxon>Kitasatosporales</taxon>
        <taxon>Streptomycetaceae</taxon>
        <taxon>Streptomyces</taxon>
    </lineage>
</organism>
<evidence type="ECO:0000256" key="2">
    <source>
        <dbReference type="SAM" id="Phobius"/>
    </source>
</evidence>
<keyword evidence="2" id="KW-0472">Membrane</keyword>
<evidence type="ECO:0000313" key="6">
    <source>
        <dbReference type="Proteomes" id="UP001595997"/>
    </source>
</evidence>
<feature type="signal peptide" evidence="3">
    <location>
        <begin position="1"/>
        <end position="46"/>
    </location>
</feature>
<name>A0ABV9A2P5_9ACTN</name>
<dbReference type="Pfam" id="PF08341">
    <property type="entry name" value="TED"/>
    <property type="match status" value="1"/>
</dbReference>
<keyword evidence="2" id="KW-1133">Transmembrane helix</keyword>
<feature type="region of interest" description="Disordered" evidence="1">
    <location>
        <begin position="426"/>
        <end position="459"/>
    </location>
</feature>
<dbReference type="NCBIfam" id="NF041528">
    <property type="entry name" value="strep_LAETG"/>
    <property type="match status" value="1"/>
</dbReference>